<accession>A0A8S9YSG0</accession>
<dbReference type="Proteomes" id="UP000822476">
    <property type="component" value="Unassembled WGS sequence"/>
</dbReference>
<evidence type="ECO:0000313" key="1">
    <source>
        <dbReference type="EMBL" id="KAF7257919.1"/>
    </source>
</evidence>
<organism evidence="1 2">
    <name type="scientific">Paragonimus skrjabini miyazakii</name>
    <dbReference type="NCBI Taxonomy" id="59628"/>
    <lineage>
        <taxon>Eukaryota</taxon>
        <taxon>Metazoa</taxon>
        <taxon>Spiralia</taxon>
        <taxon>Lophotrochozoa</taxon>
        <taxon>Platyhelminthes</taxon>
        <taxon>Trematoda</taxon>
        <taxon>Digenea</taxon>
        <taxon>Plagiorchiida</taxon>
        <taxon>Troglotremata</taxon>
        <taxon>Troglotrematidae</taxon>
        <taxon>Paragonimus</taxon>
    </lineage>
</organism>
<comment type="caution">
    <text evidence="1">The sequence shown here is derived from an EMBL/GenBank/DDBJ whole genome shotgun (WGS) entry which is preliminary data.</text>
</comment>
<dbReference type="EMBL" id="JTDE01002063">
    <property type="protein sequence ID" value="KAF7257919.1"/>
    <property type="molecule type" value="Genomic_DNA"/>
</dbReference>
<evidence type="ECO:0000313" key="2">
    <source>
        <dbReference type="Proteomes" id="UP000822476"/>
    </source>
</evidence>
<proteinExistence type="predicted"/>
<dbReference type="AlphaFoldDB" id="A0A8S9YSG0"/>
<name>A0A8S9YSG0_9TREM</name>
<protein>
    <submittedName>
        <fullName evidence="1">Uncharacterized protein</fullName>
    </submittedName>
</protein>
<keyword evidence="2" id="KW-1185">Reference proteome</keyword>
<reference evidence="1" key="1">
    <citation type="submission" date="2019-07" db="EMBL/GenBank/DDBJ databases">
        <title>Annotation for the trematode Paragonimus miyazaki's.</title>
        <authorList>
            <person name="Choi Y.-J."/>
        </authorList>
    </citation>
    <scope>NUCLEOTIDE SEQUENCE</scope>
    <source>
        <strain evidence="1">Japan</strain>
    </source>
</reference>
<gene>
    <name evidence="1" type="ORF">EG68_04997</name>
</gene>
<sequence length="86" mass="10394">MYRHIFRFLKEKKSDAEYIKVITALDSDDRITEIHVPKLQVRRSETFRRQTIHMDSEDKWMKIWFALSTSCMGRNQCTNPNNHIVH</sequence>